<keyword evidence="1" id="KW-0805">Transcription regulation</keyword>
<feature type="domain" description="HTH crp-type" evidence="5">
    <location>
        <begin position="147"/>
        <end position="218"/>
    </location>
</feature>
<dbReference type="KEGG" id="mflg:ABS361_11440"/>
<evidence type="ECO:0000259" key="4">
    <source>
        <dbReference type="PROSITE" id="PS50042"/>
    </source>
</evidence>
<dbReference type="InterPro" id="IPR036390">
    <property type="entry name" value="WH_DNA-bd_sf"/>
</dbReference>
<dbReference type="Pfam" id="PF13545">
    <property type="entry name" value="HTH_Crp_2"/>
    <property type="match status" value="1"/>
</dbReference>
<dbReference type="Gene3D" id="2.60.120.10">
    <property type="entry name" value="Jelly Rolls"/>
    <property type="match status" value="1"/>
</dbReference>
<dbReference type="PRINTS" id="PR00034">
    <property type="entry name" value="HTHCRP"/>
</dbReference>
<sequence>MLRIVDALPPPAVGGDLARSAAEIQRAVFAAPSVHPPVRCYLPHAVIVREGDPARDILEVVEGCVTLTRWTDDGRRQIVDVLGRGDAFGLARGARHDCTAEALTATRIRSLRWPELASDADGTARVLDLAACSLSRQHCQALLLGRRTAMERVSAAVLRLEQVIGDRGDGFECPMTRQDLADWLGLVLETVSRNLNVLAKRRLIEIRHHTRFKVLDRRALRTEAGQTADTPFGLLAEG</sequence>
<evidence type="ECO:0000259" key="5">
    <source>
        <dbReference type="PROSITE" id="PS51063"/>
    </source>
</evidence>
<proteinExistence type="predicted"/>
<dbReference type="SUPFAM" id="SSF51206">
    <property type="entry name" value="cAMP-binding domain-like"/>
    <property type="match status" value="1"/>
</dbReference>
<evidence type="ECO:0000256" key="3">
    <source>
        <dbReference type="ARBA" id="ARBA00023163"/>
    </source>
</evidence>
<dbReference type="InterPro" id="IPR014710">
    <property type="entry name" value="RmlC-like_jellyroll"/>
</dbReference>
<evidence type="ECO:0000256" key="2">
    <source>
        <dbReference type="ARBA" id="ARBA00023125"/>
    </source>
</evidence>
<dbReference type="AlphaFoldDB" id="A0AAU7X5Q3"/>
<organism evidence="6">
    <name type="scientific">Methyloraptor flagellatus</name>
    <dbReference type="NCBI Taxonomy" id="3162530"/>
    <lineage>
        <taxon>Bacteria</taxon>
        <taxon>Pseudomonadati</taxon>
        <taxon>Pseudomonadota</taxon>
        <taxon>Alphaproteobacteria</taxon>
        <taxon>Hyphomicrobiales</taxon>
        <taxon>Ancalomicrobiaceae</taxon>
        <taxon>Methyloraptor</taxon>
    </lineage>
</organism>
<dbReference type="PROSITE" id="PS50042">
    <property type="entry name" value="CNMP_BINDING_3"/>
    <property type="match status" value="1"/>
</dbReference>
<dbReference type="InterPro" id="IPR018490">
    <property type="entry name" value="cNMP-bd_dom_sf"/>
</dbReference>
<name>A0AAU7X5Q3_9HYPH</name>
<dbReference type="EMBL" id="CP158568">
    <property type="protein sequence ID" value="XBY42741.1"/>
    <property type="molecule type" value="Genomic_DNA"/>
</dbReference>
<dbReference type="SMART" id="SM00419">
    <property type="entry name" value="HTH_CRP"/>
    <property type="match status" value="1"/>
</dbReference>
<evidence type="ECO:0000256" key="1">
    <source>
        <dbReference type="ARBA" id="ARBA00023015"/>
    </source>
</evidence>
<dbReference type="GO" id="GO:0006355">
    <property type="term" value="P:regulation of DNA-templated transcription"/>
    <property type="evidence" value="ECO:0007669"/>
    <property type="project" value="InterPro"/>
</dbReference>
<dbReference type="SUPFAM" id="SSF46785">
    <property type="entry name" value="Winged helix' DNA-binding domain"/>
    <property type="match status" value="1"/>
</dbReference>
<dbReference type="GO" id="GO:0003677">
    <property type="term" value="F:DNA binding"/>
    <property type="evidence" value="ECO:0007669"/>
    <property type="project" value="UniProtKB-KW"/>
</dbReference>
<dbReference type="Pfam" id="PF00027">
    <property type="entry name" value="cNMP_binding"/>
    <property type="match status" value="1"/>
</dbReference>
<dbReference type="InterPro" id="IPR000595">
    <property type="entry name" value="cNMP-bd_dom"/>
</dbReference>
<keyword evidence="2" id="KW-0238">DNA-binding</keyword>
<dbReference type="CDD" id="cd00038">
    <property type="entry name" value="CAP_ED"/>
    <property type="match status" value="1"/>
</dbReference>
<gene>
    <name evidence="6" type="ORF">ABS361_11440</name>
</gene>
<dbReference type="PROSITE" id="PS51063">
    <property type="entry name" value="HTH_CRP_2"/>
    <property type="match status" value="1"/>
</dbReference>
<dbReference type="Gene3D" id="1.10.10.10">
    <property type="entry name" value="Winged helix-like DNA-binding domain superfamily/Winged helix DNA-binding domain"/>
    <property type="match status" value="1"/>
</dbReference>
<keyword evidence="3" id="KW-0804">Transcription</keyword>
<accession>A0AAU7X5Q3</accession>
<reference evidence="6" key="1">
    <citation type="submission" date="2024-06" db="EMBL/GenBank/DDBJ databases">
        <title>Methylostella associata gen. nov., sp. nov., a novel Ancalomicrobiaceae-affiliated facultatively methylotrophic bacteria that feed on methanotrophs of the genus Methylococcus.</title>
        <authorList>
            <person name="Saltykova V."/>
            <person name="Danilova O.V."/>
            <person name="Oshkin I.Y."/>
            <person name="Belova S.E."/>
            <person name="Pimenov N.V."/>
            <person name="Dedysh S.N."/>
        </authorList>
    </citation>
    <scope>NUCLEOTIDE SEQUENCE</scope>
    <source>
        <strain evidence="6">S20</strain>
    </source>
</reference>
<dbReference type="RefSeq" id="WP_407047842.1">
    <property type="nucleotide sequence ID" value="NZ_CP158568.1"/>
</dbReference>
<protein>
    <submittedName>
        <fullName evidence="6">Helix-turn-helix domain-containing protein</fullName>
    </submittedName>
</protein>
<evidence type="ECO:0000313" key="6">
    <source>
        <dbReference type="EMBL" id="XBY42741.1"/>
    </source>
</evidence>
<dbReference type="InterPro" id="IPR012318">
    <property type="entry name" value="HTH_CRP"/>
</dbReference>
<dbReference type="SMART" id="SM00100">
    <property type="entry name" value="cNMP"/>
    <property type="match status" value="1"/>
</dbReference>
<feature type="domain" description="Cyclic nucleotide-binding" evidence="4">
    <location>
        <begin position="41"/>
        <end position="89"/>
    </location>
</feature>
<dbReference type="InterPro" id="IPR036388">
    <property type="entry name" value="WH-like_DNA-bd_sf"/>
</dbReference>